<dbReference type="PRINTS" id="PR00119">
    <property type="entry name" value="CATATPASE"/>
</dbReference>
<accession>A0A259TV45</accession>
<dbReference type="PROSITE" id="PS01229">
    <property type="entry name" value="COF_2"/>
    <property type="match status" value="1"/>
</dbReference>
<feature type="transmembrane region" description="Helical" evidence="10">
    <location>
        <begin position="335"/>
        <end position="359"/>
    </location>
</feature>
<keyword evidence="5 10" id="KW-0547">Nucleotide-binding</keyword>
<dbReference type="RefSeq" id="WP_094551522.1">
    <property type="nucleotide sequence ID" value="NZ_MQWB01000010.1"/>
</dbReference>
<evidence type="ECO:0000313" key="13">
    <source>
        <dbReference type="Proteomes" id="UP000216446"/>
    </source>
</evidence>
<dbReference type="Gene3D" id="3.40.1110.10">
    <property type="entry name" value="Calcium-transporting ATPase, cytoplasmic domain N"/>
    <property type="match status" value="1"/>
</dbReference>
<evidence type="ECO:0000256" key="4">
    <source>
        <dbReference type="ARBA" id="ARBA00022723"/>
    </source>
</evidence>
<dbReference type="Gene3D" id="3.40.50.1000">
    <property type="entry name" value="HAD superfamily/HAD-like"/>
    <property type="match status" value="1"/>
</dbReference>
<dbReference type="OrthoDB" id="1521937at2"/>
<comment type="subcellular location">
    <subcellularLocation>
        <location evidence="10">Cell membrane</location>
    </subcellularLocation>
    <subcellularLocation>
        <location evidence="1">Endomembrane system</location>
        <topology evidence="1">Multi-pass membrane protein</topology>
    </subcellularLocation>
</comment>
<dbReference type="GO" id="GO:0043682">
    <property type="term" value="F:P-type divalent copper transporter activity"/>
    <property type="evidence" value="ECO:0007669"/>
    <property type="project" value="TreeGrafter"/>
</dbReference>
<evidence type="ECO:0000256" key="7">
    <source>
        <dbReference type="ARBA" id="ARBA00022967"/>
    </source>
</evidence>
<feature type="transmembrane region" description="Helical" evidence="10">
    <location>
        <begin position="127"/>
        <end position="149"/>
    </location>
</feature>
<dbReference type="GO" id="GO:0005507">
    <property type="term" value="F:copper ion binding"/>
    <property type="evidence" value="ECO:0007669"/>
    <property type="project" value="TreeGrafter"/>
</dbReference>
<dbReference type="SUPFAM" id="SSF81660">
    <property type="entry name" value="Metal cation-transporting ATPase, ATP-binding domain N"/>
    <property type="match status" value="1"/>
</dbReference>
<dbReference type="PANTHER" id="PTHR43520:SF8">
    <property type="entry name" value="P-TYPE CU(+) TRANSPORTER"/>
    <property type="match status" value="1"/>
</dbReference>
<feature type="transmembrane region" description="Helical" evidence="10">
    <location>
        <begin position="155"/>
        <end position="173"/>
    </location>
</feature>
<dbReference type="Proteomes" id="UP000216446">
    <property type="component" value="Unassembled WGS sequence"/>
</dbReference>
<dbReference type="GO" id="GO:0012505">
    <property type="term" value="C:endomembrane system"/>
    <property type="evidence" value="ECO:0007669"/>
    <property type="project" value="UniProtKB-SubCell"/>
</dbReference>
<dbReference type="AlphaFoldDB" id="A0A259TV45"/>
<evidence type="ECO:0000256" key="8">
    <source>
        <dbReference type="ARBA" id="ARBA00022989"/>
    </source>
</evidence>
<name>A0A259TV45_9BACT</name>
<comment type="similarity">
    <text evidence="2 10">Belongs to the cation transport ATPase (P-type) (TC 3.A.3) family. Type IB subfamily.</text>
</comment>
<dbReference type="InterPro" id="IPR036412">
    <property type="entry name" value="HAD-like_sf"/>
</dbReference>
<feature type="transmembrane region" description="Helical" evidence="10">
    <location>
        <begin position="683"/>
        <end position="703"/>
    </location>
</feature>
<dbReference type="SUPFAM" id="SSF56784">
    <property type="entry name" value="HAD-like"/>
    <property type="match status" value="1"/>
</dbReference>
<dbReference type="InterPro" id="IPR023298">
    <property type="entry name" value="ATPase_P-typ_TM_dom_sf"/>
</dbReference>
<keyword evidence="6 10" id="KW-0067">ATP-binding</keyword>
<evidence type="ECO:0000256" key="9">
    <source>
        <dbReference type="ARBA" id="ARBA00023136"/>
    </source>
</evidence>
<dbReference type="PANTHER" id="PTHR43520">
    <property type="entry name" value="ATP7, ISOFORM B"/>
    <property type="match status" value="1"/>
</dbReference>
<dbReference type="GO" id="GO:0005886">
    <property type="term" value="C:plasma membrane"/>
    <property type="evidence" value="ECO:0007669"/>
    <property type="project" value="UniProtKB-SubCell"/>
</dbReference>
<keyword evidence="7" id="KW-1278">Translocase</keyword>
<feature type="domain" description="P-type ATPase A" evidence="11">
    <location>
        <begin position="195"/>
        <end position="290"/>
    </location>
</feature>
<dbReference type="GO" id="GO:0055070">
    <property type="term" value="P:copper ion homeostasis"/>
    <property type="evidence" value="ECO:0007669"/>
    <property type="project" value="TreeGrafter"/>
</dbReference>
<evidence type="ECO:0000256" key="2">
    <source>
        <dbReference type="ARBA" id="ARBA00006024"/>
    </source>
</evidence>
<dbReference type="InterPro" id="IPR001757">
    <property type="entry name" value="P_typ_ATPase"/>
</dbReference>
<dbReference type="SUPFAM" id="SSF81653">
    <property type="entry name" value="Calcium ATPase, transduction domain A"/>
    <property type="match status" value="1"/>
</dbReference>
<dbReference type="GO" id="GO:0016887">
    <property type="term" value="F:ATP hydrolysis activity"/>
    <property type="evidence" value="ECO:0007669"/>
    <property type="project" value="InterPro"/>
</dbReference>
<sequence>MTRCAHCDLPVLGTGATGDSDGPLAGAVYCCTGCLMVADLLGDDPDERTPEQRALLYRLFVGVLAAGFTMTVSVAIASGYGFGALRTLDTGWDAAHWALLAAALPALALLGPPVWGAAWQSLRARRLSLEVLFALGTLAAVAASAVSYARGSGPVYLETAAMLLALYTLGRYLDARTRGQTTRVLRRLLDVPTADVERLTDSGAESVSPQTLAVGDRVRLRAGDVVPVDGVVEDGRALADTAALTGEAGPSPLAPGDSVLAGTLLLDAPLVVRVTATGEERHLARVERLMHRAMAQPTRVADATDRALRWLIPAVVVLALATFAGWTWAAGFERGLYAGLSVVLIACPCALGLAVPLALHVALGEATRRGVLVRSGQSLLDLAGVRAAVLDKTGTLAQPGRVVSVGIPAARLTPGQGDGHAGSPPLPADTWLAAAAAVEGGVDHPLARAVRAEAQARALALPAVSDARSLPGLGVEATVALPGGPARVAVGHPSLLALGHPARVVADRLGQGGGRALVVTADRQPVALLSVEEAPVEGATQAVEALRAAGLHVEVLSGDRDAAVQAFTAPLGVEGRGAATPEAKLDRVRHLQATVGPTLVLGDGTNDAAALAAADVGVALARGTALAVEAADVTLYGRDLSALPWLLDLARRTRRTVRLNLVWTFGYNAVGLALAVAGLLHPLVAVVVMVLSSAFVTATALRLRQPDAP</sequence>
<dbReference type="Pfam" id="PF00702">
    <property type="entry name" value="Hydrolase"/>
    <property type="match status" value="1"/>
</dbReference>
<evidence type="ECO:0000256" key="1">
    <source>
        <dbReference type="ARBA" id="ARBA00004127"/>
    </source>
</evidence>
<keyword evidence="13" id="KW-1185">Reference proteome</keyword>
<dbReference type="NCBIfam" id="TIGR01525">
    <property type="entry name" value="ATPase-IB_hvy"/>
    <property type="match status" value="1"/>
</dbReference>
<comment type="caution">
    <text evidence="12">The sequence shown here is derived from an EMBL/GenBank/DDBJ whole genome shotgun (WGS) entry which is preliminary data.</text>
</comment>
<dbReference type="InterPro" id="IPR023214">
    <property type="entry name" value="HAD_sf"/>
</dbReference>
<feature type="transmembrane region" description="Helical" evidence="10">
    <location>
        <begin position="659"/>
        <end position="677"/>
    </location>
</feature>
<feature type="transmembrane region" description="Helical" evidence="10">
    <location>
        <begin position="55"/>
        <end position="82"/>
    </location>
</feature>
<feature type="transmembrane region" description="Helical" evidence="10">
    <location>
        <begin position="307"/>
        <end position="329"/>
    </location>
</feature>
<dbReference type="EMBL" id="MQWB01000010">
    <property type="protein sequence ID" value="OZC01418.1"/>
    <property type="molecule type" value="Genomic_DNA"/>
</dbReference>
<dbReference type="InterPro" id="IPR008250">
    <property type="entry name" value="ATPase_P-typ_transduc_dom_A_sf"/>
</dbReference>
<dbReference type="InterPro" id="IPR059000">
    <property type="entry name" value="ATPase_P-type_domA"/>
</dbReference>
<keyword evidence="8 10" id="KW-1133">Transmembrane helix</keyword>
<evidence type="ECO:0000256" key="3">
    <source>
        <dbReference type="ARBA" id="ARBA00022692"/>
    </source>
</evidence>
<dbReference type="Gene3D" id="2.70.150.10">
    <property type="entry name" value="Calcium-transporting ATPase, cytoplasmic transduction domain A"/>
    <property type="match status" value="1"/>
</dbReference>
<dbReference type="InterPro" id="IPR027256">
    <property type="entry name" value="P-typ_ATPase_IB"/>
</dbReference>
<feature type="transmembrane region" description="Helical" evidence="10">
    <location>
        <begin position="94"/>
        <end position="115"/>
    </location>
</feature>
<dbReference type="SUPFAM" id="SSF81665">
    <property type="entry name" value="Calcium ATPase, transmembrane domain M"/>
    <property type="match status" value="1"/>
</dbReference>
<gene>
    <name evidence="12" type="ORF">BSZ36_17190</name>
</gene>
<reference evidence="12 13" key="1">
    <citation type="submission" date="2016-11" db="EMBL/GenBank/DDBJ databases">
        <title>Study of marine rhodopsin-containing bacteria.</title>
        <authorList>
            <person name="Yoshizawa S."/>
            <person name="Kumagai Y."/>
            <person name="Kogure K."/>
        </authorList>
    </citation>
    <scope>NUCLEOTIDE SEQUENCE [LARGE SCALE GENOMIC DNA]</scope>
    <source>
        <strain evidence="12 13">SG-29</strain>
    </source>
</reference>
<evidence type="ECO:0000313" key="12">
    <source>
        <dbReference type="EMBL" id="OZC01418.1"/>
    </source>
</evidence>
<protein>
    <recommendedName>
        <fullName evidence="11">P-type ATPase A domain-containing protein</fullName>
    </recommendedName>
</protein>
<dbReference type="GO" id="GO:0005524">
    <property type="term" value="F:ATP binding"/>
    <property type="evidence" value="ECO:0007669"/>
    <property type="project" value="UniProtKB-UniRule"/>
</dbReference>
<organism evidence="12 13">
    <name type="scientific">Rubricoccus marinus</name>
    <dbReference type="NCBI Taxonomy" id="716817"/>
    <lineage>
        <taxon>Bacteria</taxon>
        <taxon>Pseudomonadati</taxon>
        <taxon>Rhodothermota</taxon>
        <taxon>Rhodothermia</taxon>
        <taxon>Rhodothermales</taxon>
        <taxon>Rubricoccaceae</taxon>
        <taxon>Rubricoccus</taxon>
    </lineage>
</organism>
<evidence type="ECO:0000259" key="11">
    <source>
        <dbReference type="Pfam" id="PF00122"/>
    </source>
</evidence>
<dbReference type="NCBIfam" id="TIGR01494">
    <property type="entry name" value="ATPase_P-type"/>
    <property type="match status" value="2"/>
</dbReference>
<keyword evidence="9 10" id="KW-0472">Membrane</keyword>
<proteinExistence type="inferred from homology"/>
<keyword evidence="4 10" id="KW-0479">Metal-binding</keyword>
<evidence type="ECO:0000256" key="10">
    <source>
        <dbReference type="RuleBase" id="RU362081"/>
    </source>
</evidence>
<keyword evidence="3 10" id="KW-0812">Transmembrane</keyword>
<evidence type="ECO:0000256" key="6">
    <source>
        <dbReference type="ARBA" id="ARBA00022840"/>
    </source>
</evidence>
<dbReference type="Pfam" id="PF00122">
    <property type="entry name" value="E1-E2_ATPase"/>
    <property type="match status" value="1"/>
</dbReference>
<dbReference type="InterPro" id="IPR023299">
    <property type="entry name" value="ATPase_P-typ_cyto_dom_N"/>
</dbReference>
<dbReference type="InParanoid" id="A0A259TV45"/>
<evidence type="ECO:0000256" key="5">
    <source>
        <dbReference type="ARBA" id="ARBA00022741"/>
    </source>
</evidence>
<keyword evidence="10" id="KW-1003">Cell membrane</keyword>